<dbReference type="PANTHER" id="PTHR19924:SF26">
    <property type="entry name" value="U3 SMALL NUCLEOLAR RNA-ASSOCIATED PROTEIN 15 HOMOLOG"/>
    <property type="match status" value="1"/>
</dbReference>
<dbReference type="GO" id="GO:0006364">
    <property type="term" value="P:rRNA processing"/>
    <property type="evidence" value="ECO:0007669"/>
    <property type="project" value="UniProtKB-KW"/>
</dbReference>
<evidence type="ECO:0000313" key="8">
    <source>
        <dbReference type="Proteomes" id="UP000745764"/>
    </source>
</evidence>
<dbReference type="EMBL" id="CAINUL010000015">
    <property type="protein sequence ID" value="CAD0112394.1"/>
    <property type="molecule type" value="Genomic_DNA"/>
</dbReference>
<dbReference type="AlphaFoldDB" id="A0A9N8KK75"/>
<evidence type="ECO:0000313" key="7">
    <source>
        <dbReference type="EMBL" id="CAD0112394.1"/>
    </source>
</evidence>
<dbReference type="Proteomes" id="UP000745764">
    <property type="component" value="Unassembled WGS sequence"/>
</dbReference>
<evidence type="ECO:0000256" key="3">
    <source>
        <dbReference type="ARBA" id="ARBA00022574"/>
    </source>
</evidence>
<accession>A0A9N8KK75</accession>
<dbReference type="GO" id="GO:0005730">
    <property type="term" value="C:nucleolus"/>
    <property type="evidence" value="ECO:0007669"/>
    <property type="project" value="InterPro"/>
</dbReference>
<protein>
    <recommendedName>
        <fullName evidence="6">U3 small nucleolar RNA-associated protein 15 C-terminal domain-containing protein</fullName>
    </recommendedName>
</protein>
<evidence type="ECO:0000256" key="2">
    <source>
        <dbReference type="ARBA" id="ARBA00022552"/>
    </source>
</evidence>
<name>A0A9N8KK75_9PEZI</name>
<keyword evidence="2" id="KW-0698">rRNA processing</keyword>
<keyword evidence="5" id="KW-0539">Nucleus</keyword>
<proteinExistence type="predicted"/>
<reference evidence="7" key="1">
    <citation type="submission" date="2020-06" db="EMBL/GenBank/DDBJ databases">
        <authorList>
            <person name="Onetto C."/>
        </authorList>
    </citation>
    <scope>NUCLEOTIDE SEQUENCE</scope>
</reference>
<keyword evidence="4" id="KW-0677">Repeat</keyword>
<dbReference type="GO" id="GO:0045943">
    <property type="term" value="P:positive regulation of transcription by RNA polymerase I"/>
    <property type="evidence" value="ECO:0007669"/>
    <property type="project" value="TreeGrafter"/>
</dbReference>
<evidence type="ECO:0000256" key="5">
    <source>
        <dbReference type="ARBA" id="ARBA00023242"/>
    </source>
</evidence>
<keyword evidence="3" id="KW-0853">WD repeat</keyword>
<evidence type="ECO:0000256" key="4">
    <source>
        <dbReference type="ARBA" id="ARBA00022737"/>
    </source>
</evidence>
<evidence type="ECO:0000256" key="1">
    <source>
        <dbReference type="ARBA" id="ARBA00004123"/>
    </source>
</evidence>
<organism evidence="7 8">
    <name type="scientific">Aureobasidium uvarum</name>
    <dbReference type="NCBI Taxonomy" id="2773716"/>
    <lineage>
        <taxon>Eukaryota</taxon>
        <taxon>Fungi</taxon>
        <taxon>Dikarya</taxon>
        <taxon>Ascomycota</taxon>
        <taxon>Pezizomycotina</taxon>
        <taxon>Dothideomycetes</taxon>
        <taxon>Dothideomycetidae</taxon>
        <taxon>Dothideales</taxon>
        <taxon>Saccotheciaceae</taxon>
        <taxon>Aureobasidium</taxon>
    </lineage>
</organism>
<keyword evidence="8" id="KW-1185">Reference proteome</keyword>
<comment type="caution">
    <text evidence="7">The sequence shown here is derived from an EMBL/GenBank/DDBJ whole genome shotgun (WGS) entry which is preliminary data.</text>
</comment>
<dbReference type="OrthoDB" id="431715at2759"/>
<dbReference type="Pfam" id="PF09384">
    <property type="entry name" value="UTP15_C"/>
    <property type="match status" value="1"/>
</dbReference>
<feature type="domain" description="U3 small nucleolar RNA-associated protein 15 C-terminal" evidence="6">
    <location>
        <begin position="2"/>
        <end position="98"/>
    </location>
</feature>
<sequence length="102" mass="11643">MLTLLTALRHRSAMRTAFKGRDETSLQPILRWVIKYIGHPRYIKLTSDVAMLLLDLYSEQTMDSPEIDDLLNQLHRKVRHCSELAQAAYSTQGMLDLLVSGA</sequence>
<dbReference type="InterPro" id="IPR018983">
    <property type="entry name" value="U3_snoRNA-assocProt_15_C"/>
</dbReference>
<evidence type="ECO:0000259" key="6">
    <source>
        <dbReference type="Pfam" id="PF09384"/>
    </source>
</evidence>
<gene>
    <name evidence="7" type="ORF">AWRI4620_LOCUS6649</name>
</gene>
<comment type="subcellular location">
    <subcellularLocation>
        <location evidence="1">Nucleus</location>
    </subcellularLocation>
</comment>
<dbReference type="PANTHER" id="PTHR19924">
    <property type="entry name" value="UTP15 U3 SMALL NUCLEOLAR RNA-ASSOCIATED PROTEIN 15 FAMILY MEMBER"/>
    <property type="match status" value="1"/>
</dbReference>